<protein>
    <submittedName>
        <fullName evidence="2">Uncharacterized protein</fullName>
    </submittedName>
</protein>
<organism evidence="2 3">
    <name type="scientific">Polluticaenibacter yanchengensis</name>
    <dbReference type="NCBI Taxonomy" id="3014562"/>
    <lineage>
        <taxon>Bacteria</taxon>
        <taxon>Pseudomonadati</taxon>
        <taxon>Bacteroidota</taxon>
        <taxon>Chitinophagia</taxon>
        <taxon>Chitinophagales</taxon>
        <taxon>Chitinophagaceae</taxon>
        <taxon>Polluticaenibacter</taxon>
    </lineage>
</organism>
<dbReference type="Proteomes" id="UP001210231">
    <property type="component" value="Unassembled WGS sequence"/>
</dbReference>
<dbReference type="RefSeq" id="WP_407029762.1">
    <property type="nucleotide sequence ID" value="NZ_JAQGEF010000001.1"/>
</dbReference>
<reference evidence="2 3" key="1">
    <citation type="submission" date="2022-12" db="EMBL/GenBank/DDBJ databases">
        <title>Chitinophagaceae gen. sp. nov., a new member of the family Chitinophagaceae, isolated from soil in a chemical factory.</title>
        <authorList>
            <person name="Ke Z."/>
        </authorList>
    </citation>
    <scope>NUCLEOTIDE SEQUENCE [LARGE SCALE GENOMIC DNA]</scope>
    <source>
        <strain evidence="2 3">LY-5</strain>
    </source>
</reference>
<accession>A0ABT4UF42</accession>
<gene>
    <name evidence="2" type="ORF">O3P16_01315</name>
</gene>
<keyword evidence="1" id="KW-0732">Signal</keyword>
<feature type="signal peptide" evidence="1">
    <location>
        <begin position="1"/>
        <end position="20"/>
    </location>
</feature>
<name>A0ABT4UF42_9BACT</name>
<evidence type="ECO:0000313" key="2">
    <source>
        <dbReference type="EMBL" id="MDA3613431.1"/>
    </source>
</evidence>
<sequence length="418" mass="44099">MKHIIFLVGSILSGTIPAYAQNVGVGTTTPTLGKFVVRGTVGAVSAMFGDNSAGVSVMNSVPCIGFNYYYNGGEKSISTGFGASVGVFESTGQFFISTSPASAMGQGVPMPLVRRILIQPNGYVGIGITPMSMFDVNGRIRVRKTSETAGIGFDGVDNANNPIVNRGFIGMLDNDHVGLFGSGIGWGMAMNVNNGFVGIGNTKPGSKLEVRSNTPDVGVGRVVQEGAGAGLLVQSNGSLFASMYVKNFAGGPAIGTEGKVGVNTEAPNSTLQVAGSVSVAYMAVYDNYTATEKDYTIQMFLTSYKNVTKTIYLPRASSCKGRIYKISAQIPAPGNNEICFSFTPSIVLIKESGTDINIIWNEFGVRAYNGGLVNYKCATTSDGNTRASVKQTSITLQSDGGGWREIDNNFYEETFVIR</sequence>
<proteinExistence type="predicted"/>
<evidence type="ECO:0000256" key="1">
    <source>
        <dbReference type="SAM" id="SignalP"/>
    </source>
</evidence>
<dbReference type="EMBL" id="JAQGEF010000001">
    <property type="protein sequence ID" value="MDA3613431.1"/>
    <property type="molecule type" value="Genomic_DNA"/>
</dbReference>
<feature type="chain" id="PRO_5046586421" evidence="1">
    <location>
        <begin position="21"/>
        <end position="418"/>
    </location>
</feature>
<comment type="caution">
    <text evidence="2">The sequence shown here is derived from an EMBL/GenBank/DDBJ whole genome shotgun (WGS) entry which is preliminary data.</text>
</comment>
<keyword evidence="3" id="KW-1185">Reference proteome</keyword>
<evidence type="ECO:0000313" key="3">
    <source>
        <dbReference type="Proteomes" id="UP001210231"/>
    </source>
</evidence>